<reference evidence="2" key="1">
    <citation type="submission" date="2017-02" db="UniProtKB">
        <authorList>
            <consortium name="WormBaseParasite"/>
        </authorList>
    </citation>
    <scope>IDENTIFICATION</scope>
</reference>
<evidence type="ECO:0000313" key="2">
    <source>
        <dbReference type="WBParaSite" id="SMUV_0000655601-mRNA-1"/>
    </source>
</evidence>
<accession>A0A0N5APH9</accession>
<dbReference type="Proteomes" id="UP000046393">
    <property type="component" value="Unplaced"/>
</dbReference>
<evidence type="ECO:0000313" key="1">
    <source>
        <dbReference type="Proteomes" id="UP000046393"/>
    </source>
</evidence>
<protein>
    <submittedName>
        <fullName evidence="2">Thyroglobulin type-1 domain-containing protein</fullName>
    </submittedName>
</protein>
<organism evidence="1 2">
    <name type="scientific">Syphacia muris</name>
    <dbReference type="NCBI Taxonomy" id="451379"/>
    <lineage>
        <taxon>Eukaryota</taxon>
        <taxon>Metazoa</taxon>
        <taxon>Ecdysozoa</taxon>
        <taxon>Nematoda</taxon>
        <taxon>Chromadorea</taxon>
        <taxon>Rhabditida</taxon>
        <taxon>Spirurina</taxon>
        <taxon>Oxyuridomorpha</taxon>
        <taxon>Oxyuroidea</taxon>
        <taxon>Oxyuridae</taxon>
        <taxon>Syphacia</taxon>
    </lineage>
</organism>
<keyword evidence="1" id="KW-1185">Reference proteome</keyword>
<dbReference type="AlphaFoldDB" id="A0A0N5APH9"/>
<dbReference type="WBParaSite" id="SMUV_0000655601-mRNA-1">
    <property type="protein sequence ID" value="SMUV_0000655601-mRNA-1"/>
    <property type="gene ID" value="SMUV_0000655601"/>
</dbReference>
<sequence>MSKLVRSLCCRSMNEEHTPGTLGGRQIYWCPSGEGYLPYCPQTTDPTDYNYCCVYEEFGIQRPSCCRHAIHTGLLLDTGASKKQQWHS</sequence>
<proteinExistence type="predicted"/>
<name>A0A0N5APH9_9BILA</name>